<dbReference type="Pfam" id="PF09479">
    <property type="entry name" value="Flg_new"/>
    <property type="match status" value="11"/>
</dbReference>
<feature type="region of interest" description="Disordered" evidence="2">
    <location>
        <begin position="48"/>
        <end position="84"/>
    </location>
</feature>
<proteinExistence type="predicted"/>
<comment type="subcellular location">
    <subcellularLocation>
        <location evidence="1">Cell envelope</location>
    </subcellularLocation>
</comment>
<sequence>MKGNGKRILSIFLAGVIAVTTVWYAPPQFTSSASWRTNMEKALELLASPSEASKQESTATPSEAESPGREATPSEAEIPDGKATPSQAVKKFVRVEPEEIPEYYFQVSALGKKFWKFEDRNGMVQYRDYGYVQGDAEFPLWYVTDLTGTVDNTSDSINLDEEYYSMAPYIYRSVAPDQMAWTNLSWKLFSNGEDIDGYTKNKISGFENWDLSRYYIWHLLSKGEEEGVEDQGYHFYGTIVNEEEGEGQPGWFYSDEDGVINVNNMLRASLMATTYYDYEWYSDAPGNLRLSIPSNQYLIKDHPSMGGSTIYPQRTNQAAIDRGMDFYSTFVAWASGRSNDNSFSVPQYNTSGGIVGYTLLNGDPANIDSYYSGVTLLSQGFIFKSNEWYPRSIYGVWCPYNADMYIFAREGEDRENKRIEYFSVGNYTYAIQDIKVRRNSSFNVDSISTPTKSGYTFEGWRLGSGSGDYIASGTEINCGSSGKVTWVFPSFKPLENTVTFLDIDGNKLSEQIVLTGNSATAPEAPKVAGKLFKGWDKNFTNVSSTLVVRPIYVDSVTVTILGNGGTIYGGSEYTVELPKGSDCRRYFDSIIDNVKRIGYTTETYKWESVGLDGSKDKAPYYFNDDTTISVEWTVSEYTIVLYSNYPKGNKSDWSRKYIKHGEELGAVTGNAVSVGKGMRLKGWYLNEYGTGEKIDSSSIITSQVALYAQWESFNVTYRLHYGLDSDEVSESRVISSTVSEEDLVKKLPTSSYKPLNFPGYLNNYWTNSKGSILYSPLNYPTEDVVDLYFKRTVKDLDSRLFYPSTYSSSWNASWDPFRGYGNIKYGAVIKEETLDKVKSFVNSLSYPNKVFKGFYTDSSGTTLIDFSKPLTPTDNSSNSTIDFSVYALFTNESSELTFKDYDGSVISKETVNYNSEIVYPENPKRAGYVFTGWDKNLGNISKLEKDTTVTAQYVKGVGTLTLDANGGTLDGTNTSLVSDILYGELFDNLLYTYKYKVSRPGYKFSGWYTAPTEGSKYPESGNTMPDTDLTVYAQWERSSSEVTFKDWNGAVIDRQEVLLGANATPPEATERAGYTFTGWDKPTTNIQDHTEITAQYSINGYLLTLDGNGGTLEGSPKKEVVISFDQSFDQILKDGKNLVERPGYQFDGWYNSASGGTSYLYSGNKMPSINVTVYAHWTPNTYKITFDPNHKKWVGGEFKEDHTFDTKLGTLPAPEIYGWKFNGWWTGKNGTGTKLTSQSMVEPKDVIYYGNWSTVSYEIPFISKVEQPEGESVQTFTVNQTYDQAFGTLPEPEEKGYTFTGWYDEENNKINPQTIFQPQSGAERYTYHAGWKENSYKIQFVYYDANGKQVVIETNQDYPSRLGTLPVPEKPGYTFVGWFKDNGEQVTAGSWVEAGDTQYKARWKANQYTIHFERNLPDFEAAEDPEDKTVTYALPIGTLPYLNETGYVFLGWFTDPEGGNRIKETTLAALGDQTYYGHWSIGIIDNGNGTYRRPGADGTWNTADDELWWKGLDGISQTSDDKQIFTFANGTGAYEDNGNGTHYRPCAGGSWTSGIELWWNGPDGIPGTDDDVRIYTGGSGSSGTPIYYIDSGNGIYIRPGVGGNWGSGTQYWWYGPDGNSGTDDDRQIHLLPGGGYYIDNGDGAYIRPGTGGSWTSGTEHWWYGPDGNQGTDDDRQIHLLPGGGYYIDNGDGTYIRPGTGGSWASGTEHWWYGPDGNQGTDDDRQIHVLPGGGYYIDNGDGTYIKPGTGGSWTSGTEHWWYGPDGNPGTDDDRQIHVLPGGGYYIDNGDGTYIKPGTGGSWTNGTEHWWYGPDGKPGADDRQIHTMPGGNGYYLDNGDGTHIRPGTGGSWDHGTEIWQDGPDGKPGTPDDYKKVDNGNTDPEPTKPDPTDPGPIKPEPTDPEPTKPEPSKPEPTNPSKPEPSNETKAGKEDSVAVTVPETPSIDSTSKPSVRDDGGTFKVDPENPKDVTYIKPDGTPASNEWVGDGTNLYHVNEESKLNYSWFLEKDKMWFMLNQDSGEQFGAALRGWYSESMDKKKYFFDPSTTVMLTGWQRIDNKEYYFTEKNERKTYTGDNRIGWLFDFEILNTPLSRLDRPYGSMYRNEYTPDGYWVDENGVCAYKQ</sequence>
<feature type="compositionally biased region" description="Basic and acidic residues" evidence="2">
    <location>
        <begin position="1950"/>
        <end position="1966"/>
    </location>
</feature>
<feature type="region of interest" description="Disordered" evidence="2">
    <location>
        <begin position="1812"/>
        <end position="1979"/>
    </location>
</feature>
<dbReference type="EMBL" id="MCIA01000014">
    <property type="protein sequence ID" value="RKD32042.1"/>
    <property type="molecule type" value="Genomic_DNA"/>
</dbReference>
<dbReference type="Gene3D" id="2.60.40.4270">
    <property type="entry name" value="Listeria-Bacteroides repeat domain"/>
    <property type="match status" value="7"/>
</dbReference>
<feature type="transmembrane region" description="Helical" evidence="3">
    <location>
        <begin position="7"/>
        <end position="26"/>
    </location>
</feature>
<comment type="caution">
    <text evidence="4">The sequence shown here is derived from an EMBL/GenBank/DDBJ whole genome shotgun (WGS) entry which is preliminary data.</text>
</comment>
<dbReference type="SUPFAM" id="SSF69360">
    <property type="entry name" value="Cell wall binding repeat"/>
    <property type="match status" value="1"/>
</dbReference>
<dbReference type="InterPro" id="IPR042229">
    <property type="entry name" value="Listeria/Bacterioides_rpt_sf"/>
</dbReference>
<protein>
    <recommendedName>
        <fullName evidence="6">Bacterial repeat domain-containing protein</fullName>
    </recommendedName>
</protein>
<evidence type="ECO:0000256" key="2">
    <source>
        <dbReference type="SAM" id="MobiDB-lite"/>
    </source>
</evidence>
<name>A0A419T3J1_9FIRM</name>
<evidence type="ECO:0000256" key="1">
    <source>
        <dbReference type="ARBA" id="ARBA00004196"/>
    </source>
</evidence>
<keyword evidence="3" id="KW-1133">Transmembrane helix</keyword>
<dbReference type="InterPro" id="IPR013378">
    <property type="entry name" value="InlB-like_B-rpt"/>
</dbReference>
<evidence type="ECO:0008006" key="6">
    <source>
        <dbReference type="Google" id="ProtNLM"/>
    </source>
</evidence>
<organism evidence="4 5">
    <name type="scientific">Lacrimispora algidixylanolytica</name>
    <dbReference type="NCBI Taxonomy" id="94868"/>
    <lineage>
        <taxon>Bacteria</taxon>
        <taxon>Bacillati</taxon>
        <taxon>Bacillota</taxon>
        <taxon>Clostridia</taxon>
        <taxon>Lachnospirales</taxon>
        <taxon>Lachnospiraceae</taxon>
        <taxon>Lacrimispora</taxon>
    </lineage>
</organism>
<feature type="compositionally biased region" description="Basic and acidic residues" evidence="2">
    <location>
        <begin position="1921"/>
        <end position="1932"/>
    </location>
</feature>
<feature type="compositionally biased region" description="Polar residues" evidence="2">
    <location>
        <begin position="50"/>
        <end position="63"/>
    </location>
</feature>
<reference evidence="4 5" key="1">
    <citation type="submission" date="2016-08" db="EMBL/GenBank/DDBJ databases">
        <title>A new outlook on sporulation: Clostridium algidixylanolyticum.</title>
        <authorList>
            <person name="Poppleton D.I."/>
            <person name="Gribaldo S."/>
        </authorList>
    </citation>
    <scope>NUCLEOTIDE SEQUENCE [LARGE SCALE GENOMIC DNA]</scope>
    <source>
        <strain evidence="4 5">SPL73</strain>
    </source>
</reference>
<evidence type="ECO:0000256" key="3">
    <source>
        <dbReference type="SAM" id="Phobius"/>
    </source>
</evidence>
<keyword evidence="3" id="KW-0472">Membrane</keyword>
<evidence type="ECO:0000313" key="5">
    <source>
        <dbReference type="Proteomes" id="UP000284277"/>
    </source>
</evidence>
<dbReference type="NCBIfam" id="TIGR02543">
    <property type="entry name" value="List_Bact_rpt"/>
    <property type="match status" value="4"/>
</dbReference>
<keyword evidence="5" id="KW-1185">Reference proteome</keyword>
<accession>A0A419T3J1</accession>
<dbReference type="Gene3D" id="2.10.270.10">
    <property type="entry name" value="Cholin Binding"/>
    <property type="match status" value="1"/>
</dbReference>
<evidence type="ECO:0000313" key="4">
    <source>
        <dbReference type="EMBL" id="RKD32042.1"/>
    </source>
</evidence>
<dbReference type="Proteomes" id="UP000284277">
    <property type="component" value="Unassembled WGS sequence"/>
</dbReference>
<gene>
    <name evidence="4" type="ORF">BET01_18710</name>
</gene>
<keyword evidence="3" id="KW-0812">Transmembrane</keyword>
<dbReference type="GO" id="GO:0030313">
    <property type="term" value="C:cell envelope"/>
    <property type="evidence" value="ECO:0007669"/>
    <property type="project" value="UniProtKB-SubCell"/>
</dbReference>